<organism evidence="2 3">
    <name type="scientific">Levilactobacillus lanxiensis</name>
    <dbReference type="NCBI Taxonomy" id="2799568"/>
    <lineage>
        <taxon>Bacteria</taxon>
        <taxon>Bacillati</taxon>
        <taxon>Bacillota</taxon>
        <taxon>Bacilli</taxon>
        <taxon>Lactobacillales</taxon>
        <taxon>Lactobacillaceae</taxon>
        <taxon>Levilactobacillus</taxon>
    </lineage>
</organism>
<dbReference type="PANTHER" id="PTHR37829:SF3">
    <property type="entry name" value="PROTEIN JAYE-RELATED"/>
    <property type="match status" value="1"/>
</dbReference>
<accession>A0ABW4D109</accession>
<feature type="domain" description="Baseplate protein J-like barrel" evidence="1">
    <location>
        <begin position="98"/>
        <end position="178"/>
    </location>
</feature>
<dbReference type="Pfam" id="PF04865">
    <property type="entry name" value="Baseplate_J"/>
    <property type="match status" value="1"/>
</dbReference>
<name>A0ABW4D109_9LACO</name>
<dbReference type="EMBL" id="JBHTOD010000004">
    <property type="protein sequence ID" value="MFD1455246.1"/>
    <property type="molecule type" value="Genomic_DNA"/>
</dbReference>
<gene>
    <name evidence="2" type="ORF">ACFQ44_06045</name>
</gene>
<dbReference type="InterPro" id="IPR052399">
    <property type="entry name" value="Phage_Baseplate_Assmbl_Protein"/>
</dbReference>
<reference evidence="3" key="1">
    <citation type="journal article" date="2019" name="Int. J. Syst. Evol. Microbiol.">
        <title>The Global Catalogue of Microorganisms (GCM) 10K type strain sequencing project: providing services to taxonomists for standard genome sequencing and annotation.</title>
        <authorList>
            <consortium name="The Broad Institute Genomics Platform"/>
            <consortium name="The Broad Institute Genome Sequencing Center for Infectious Disease"/>
            <person name="Wu L."/>
            <person name="Ma J."/>
        </authorList>
    </citation>
    <scope>NUCLEOTIDE SEQUENCE [LARGE SCALE GENOMIC DNA]</scope>
    <source>
        <strain evidence="3">CCM 8979</strain>
    </source>
</reference>
<comment type="caution">
    <text evidence="2">The sequence shown here is derived from an EMBL/GenBank/DDBJ whole genome shotgun (WGS) entry which is preliminary data.</text>
</comment>
<evidence type="ECO:0000259" key="1">
    <source>
        <dbReference type="Pfam" id="PF04865"/>
    </source>
</evidence>
<dbReference type="Proteomes" id="UP001597189">
    <property type="component" value="Unassembled WGS sequence"/>
</dbReference>
<protein>
    <submittedName>
        <fullName evidence="2">Baseplate J/gp47 family protein</fullName>
    </submittedName>
</protein>
<evidence type="ECO:0000313" key="2">
    <source>
        <dbReference type="EMBL" id="MFD1455246.1"/>
    </source>
</evidence>
<keyword evidence="3" id="KW-1185">Reference proteome</keyword>
<dbReference type="RefSeq" id="WP_203644546.1">
    <property type="nucleotide sequence ID" value="NZ_BOLN01000004.1"/>
</dbReference>
<proteinExistence type="predicted"/>
<dbReference type="PANTHER" id="PTHR37829">
    <property type="entry name" value="PHAGE-LIKE ELEMENT PBSX PROTEIN XKDT"/>
    <property type="match status" value="1"/>
</dbReference>
<sequence>MPLTITGFVPKDYDDWLLAIQTELQKNENLGPDVDLSTGSYVETFAESLARQLEASDLTKEDLHDAISIWLAEGVDLDRLASNFGVSRNVAAYAQTELTITGTPGYVVDEETMFSNNQDRNYLTEEEVTIGTSGTATVRVWAEEVGEEYNCDANTITDQVMYVEEITDVTNPEPASGGADMELDYDLRRRVQMAQKATVSPTPNGISTALFQLPDVKSYRYVVNEDVPKLVGDPPYTTHIFVLGGVQQDVAQVISDNVAAGIVLTGSQKFDIPLDNGDVHHVAFSIGSTQTIYMSISVDLGDIGELTSDDVIQDIRDSIQAWMDDFSMGDKLKYTQLFGVIYDVESVSNVTDLTWGIAEDDLKRADIQLDNFAVAETTDDAIGVTINGQE</sequence>
<dbReference type="InterPro" id="IPR006949">
    <property type="entry name" value="Barrel_Baseplate_J-like"/>
</dbReference>
<evidence type="ECO:0000313" key="3">
    <source>
        <dbReference type="Proteomes" id="UP001597189"/>
    </source>
</evidence>